<sequence>MGDLMLFGRKKRQIVKLLVVEDEPLVAFDAEHVLSEADYEIVATVDRVADAVAVLSDGVEIDLVLVDVNLADGSGVDVARAAQAREVPVLFVTGACPPEAIELAAGCLSKPYAQRDLLGAITAIEDGMQGKPPRRLPPGFRLFVQAA</sequence>
<feature type="domain" description="Response regulatory" evidence="3">
    <location>
        <begin position="16"/>
        <end position="125"/>
    </location>
</feature>
<dbReference type="GO" id="GO:0000160">
    <property type="term" value="P:phosphorelay signal transduction system"/>
    <property type="evidence" value="ECO:0007669"/>
    <property type="project" value="InterPro"/>
</dbReference>
<dbReference type="PANTHER" id="PTHR44591:SF3">
    <property type="entry name" value="RESPONSE REGULATORY DOMAIN-CONTAINING PROTEIN"/>
    <property type="match status" value="1"/>
</dbReference>
<dbReference type="Gene3D" id="3.40.50.2300">
    <property type="match status" value="1"/>
</dbReference>
<protein>
    <submittedName>
        <fullName evidence="4">DNA-binding response OmpR family regulator</fullName>
    </submittedName>
</protein>
<dbReference type="SUPFAM" id="SSF52172">
    <property type="entry name" value="CheY-like"/>
    <property type="match status" value="1"/>
</dbReference>
<keyword evidence="5" id="KW-1185">Reference proteome</keyword>
<keyword evidence="4" id="KW-0238">DNA-binding</keyword>
<dbReference type="Proteomes" id="UP000574769">
    <property type="component" value="Unassembled WGS sequence"/>
</dbReference>
<reference evidence="4 5" key="1">
    <citation type="submission" date="2020-08" db="EMBL/GenBank/DDBJ databases">
        <title>Genomic Encyclopedia of Type Strains, Phase IV (KMG-IV): sequencing the most valuable type-strain genomes for metagenomic binning, comparative biology and taxonomic classification.</title>
        <authorList>
            <person name="Goeker M."/>
        </authorList>
    </citation>
    <scope>NUCLEOTIDE SEQUENCE [LARGE SCALE GENOMIC DNA]</scope>
    <source>
        <strain evidence="4 5">DSM 15867</strain>
    </source>
</reference>
<dbReference type="InterPro" id="IPR001789">
    <property type="entry name" value="Sig_transdc_resp-reg_receiver"/>
</dbReference>
<gene>
    <name evidence="4" type="ORF">GGQ96_001117</name>
</gene>
<dbReference type="PANTHER" id="PTHR44591">
    <property type="entry name" value="STRESS RESPONSE REGULATOR PROTEIN 1"/>
    <property type="match status" value="1"/>
</dbReference>
<organism evidence="4 5">
    <name type="scientific">Sphingomonas abaci</name>
    <dbReference type="NCBI Taxonomy" id="237611"/>
    <lineage>
        <taxon>Bacteria</taxon>
        <taxon>Pseudomonadati</taxon>
        <taxon>Pseudomonadota</taxon>
        <taxon>Alphaproteobacteria</taxon>
        <taxon>Sphingomonadales</taxon>
        <taxon>Sphingomonadaceae</taxon>
        <taxon>Sphingomonas</taxon>
    </lineage>
</organism>
<keyword evidence="1 2" id="KW-0597">Phosphoprotein</keyword>
<dbReference type="EMBL" id="JACHNY010000002">
    <property type="protein sequence ID" value="MBB4616997.1"/>
    <property type="molecule type" value="Genomic_DNA"/>
</dbReference>
<evidence type="ECO:0000259" key="3">
    <source>
        <dbReference type="PROSITE" id="PS50110"/>
    </source>
</evidence>
<evidence type="ECO:0000313" key="5">
    <source>
        <dbReference type="Proteomes" id="UP000574769"/>
    </source>
</evidence>
<dbReference type="GO" id="GO:0003677">
    <property type="term" value="F:DNA binding"/>
    <property type="evidence" value="ECO:0007669"/>
    <property type="project" value="UniProtKB-KW"/>
</dbReference>
<dbReference type="InterPro" id="IPR050595">
    <property type="entry name" value="Bact_response_regulator"/>
</dbReference>
<dbReference type="InterPro" id="IPR011006">
    <property type="entry name" value="CheY-like_superfamily"/>
</dbReference>
<dbReference type="Pfam" id="PF00072">
    <property type="entry name" value="Response_reg"/>
    <property type="match status" value="1"/>
</dbReference>
<accession>A0A7W7EWX6</accession>
<evidence type="ECO:0000256" key="1">
    <source>
        <dbReference type="ARBA" id="ARBA00022553"/>
    </source>
</evidence>
<proteinExistence type="predicted"/>
<dbReference type="PROSITE" id="PS50110">
    <property type="entry name" value="RESPONSE_REGULATORY"/>
    <property type="match status" value="1"/>
</dbReference>
<dbReference type="AlphaFoldDB" id="A0A7W7EWX6"/>
<name>A0A7W7EWX6_9SPHN</name>
<feature type="modified residue" description="4-aspartylphosphate" evidence="2">
    <location>
        <position position="67"/>
    </location>
</feature>
<comment type="caution">
    <text evidence="4">The sequence shown here is derived from an EMBL/GenBank/DDBJ whole genome shotgun (WGS) entry which is preliminary data.</text>
</comment>
<evidence type="ECO:0000313" key="4">
    <source>
        <dbReference type="EMBL" id="MBB4616997.1"/>
    </source>
</evidence>
<dbReference type="SMART" id="SM00448">
    <property type="entry name" value="REC"/>
    <property type="match status" value="1"/>
</dbReference>
<evidence type="ECO:0000256" key="2">
    <source>
        <dbReference type="PROSITE-ProRule" id="PRU00169"/>
    </source>
</evidence>